<name>A0A1V4I9C5_9CLOT</name>
<dbReference type="Gene3D" id="3.40.630.30">
    <property type="match status" value="1"/>
</dbReference>
<sequence>MLNDGFRLKKLTLKNYNIFKKLYDDNFIFNKLNEDFIFNYNKSDIIDKFFLRKQLYLIKKQNSYIGYMWISKVGSKGLNYMINTLCIAKDHLNDDLRGALSSLSNKNLYFYDVLPNEFNLSCLEKLGFVENDCTCELNKHITNYEDIIVPDNIEFVTFKAGKHERIRCNLQNDIFMNVERQPLTISDIFLDEIQQYYVSDWCIFLKYDSKYIGYGQIIKSSGTPLIVNFGIIKQYRGLGFGELFLTYLLNLIYRSDYTQVNIRVSLKNTAAYSLYKKKGFEKAIIYNNMIYRGL</sequence>
<dbReference type="SUPFAM" id="SSF55729">
    <property type="entry name" value="Acyl-CoA N-acyltransferases (Nat)"/>
    <property type="match status" value="1"/>
</dbReference>
<comment type="caution">
    <text evidence="2">The sequence shown here is derived from an EMBL/GenBank/DDBJ whole genome shotgun (WGS) entry which is preliminary data.</text>
</comment>
<dbReference type="Pfam" id="PF13508">
    <property type="entry name" value="Acetyltransf_7"/>
    <property type="match status" value="1"/>
</dbReference>
<protein>
    <recommendedName>
        <fullName evidence="1">N-acetyltransferase domain-containing protein</fullName>
    </recommendedName>
</protein>
<reference evidence="2 3" key="1">
    <citation type="submission" date="2017-03" db="EMBL/GenBank/DDBJ databases">
        <title>Genome sequence of Clostridium oryzae DSM 28571.</title>
        <authorList>
            <person name="Poehlein A."/>
            <person name="Daniel R."/>
        </authorList>
    </citation>
    <scope>NUCLEOTIDE SEQUENCE [LARGE SCALE GENOMIC DNA]</scope>
    <source>
        <strain evidence="2 3">DSM 28571</strain>
    </source>
</reference>
<evidence type="ECO:0000313" key="2">
    <source>
        <dbReference type="EMBL" id="OPJ56592.1"/>
    </source>
</evidence>
<organism evidence="2 3">
    <name type="scientific">Clostridium oryzae</name>
    <dbReference type="NCBI Taxonomy" id="1450648"/>
    <lineage>
        <taxon>Bacteria</taxon>
        <taxon>Bacillati</taxon>
        <taxon>Bacillota</taxon>
        <taxon>Clostridia</taxon>
        <taxon>Eubacteriales</taxon>
        <taxon>Clostridiaceae</taxon>
        <taxon>Clostridium</taxon>
    </lineage>
</organism>
<dbReference type="GO" id="GO:0016747">
    <property type="term" value="F:acyltransferase activity, transferring groups other than amino-acyl groups"/>
    <property type="evidence" value="ECO:0007669"/>
    <property type="project" value="InterPro"/>
</dbReference>
<dbReference type="EMBL" id="MZGV01000095">
    <property type="protein sequence ID" value="OPJ56592.1"/>
    <property type="molecule type" value="Genomic_DNA"/>
</dbReference>
<proteinExistence type="predicted"/>
<evidence type="ECO:0000259" key="1">
    <source>
        <dbReference type="PROSITE" id="PS51186"/>
    </source>
</evidence>
<dbReference type="InterPro" id="IPR000182">
    <property type="entry name" value="GNAT_dom"/>
</dbReference>
<evidence type="ECO:0000313" key="3">
    <source>
        <dbReference type="Proteomes" id="UP000190080"/>
    </source>
</evidence>
<dbReference type="InterPro" id="IPR016181">
    <property type="entry name" value="Acyl_CoA_acyltransferase"/>
</dbReference>
<accession>A0A1V4I9C5</accession>
<keyword evidence="3" id="KW-1185">Reference proteome</keyword>
<dbReference type="Proteomes" id="UP000190080">
    <property type="component" value="Unassembled WGS sequence"/>
</dbReference>
<dbReference type="AlphaFoldDB" id="A0A1V4I9C5"/>
<feature type="domain" description="N-acetyltransferase" evidence="1">
    <location>
        <begin position="164"/>
        <end position="294"/>
    </location>
</feature>
<dbReference type="PROSITE" id="PS51186">
    <property type="entry name" value="GNAT"/>
    <property type="match status" value="1"/>
</dbReference>
<gene>
    <name evidence="2" type="ORF">CLORY_42710</name>
</gene>
<dbReference type="STRING" id="1450648.CLORY_42710"/>